<comment type="caution">
    <text evidence="2">The sequence shown here is derived from an EMBL/GenBank/DDBJ whole genome shotgun (WGS) entry which is preliminary data.</text>
</comment>
<protein>
    <submittedName>
        <fullName evidence="2">Thioesterase</fullName>
    </submittedName>
</protein>
<dbReference type="OrthoDB" id="5495835at2"/>
<evidence type="ECO:0000259" key="1">
    <source>
        <dbReference type="Pfam" id="PF03061"/>
    </source>
</evidence>
<reference evidence="2 3" key="1">
    <citation type="submission" date="2017-07" db="EMBL/GenBank/DDBJ databases">
        <title>Draft whole genome sequences of clinical Proprionibacteriaceae strains.</title>
        <authorList>
            <person name="Bernier A.-M."/>
            <person name="Bernard K."/>
            <person name="Domingo M.-C."/>
        </authorList>
    </citation>
    <scope>NUCLEOTIDE SEQUENCE [LARGE SCALE GENOMIC DNA]</scope>
    <source>
        <strain evidence="2 3">NML 030167</strain>
    </source>
</reference>
<dbReference type="AlphaFoldDB" id="A0A255GEJ5"/>
<dbReference type="Pfam" id="PF03061">
    <property type="entry name" value="4HBT"/>
    <property type="match status" value="1"/>
</dbReference>
<dbReference type="EMBL" id="NMVO01000012">
    <property type="protein sequence ID" value="OYO14245.1"/>
    <property type="molecule type" value="Genomic_DNA"/>
</dbReference>
<name>A0A255GEJ5_9ACTN</name>
<gene>
    <name evidence="2" type="ORF">CGZ94_06325</name>
</gene>
<evidence type="ECO:0000313" key="2">
    <source>
        <dbReference type="EMBL" id="OYO14245.1"/>
    </source>
</evidence>
<dbReference type="SUPFAM" id="SSF54637">
    <property type="entry name" value="Thioesterase/thiol ester dehydrase-isomerase"/>
    <property type="match status" value="1"/>
</dbReference>
<dbReference type="InterPro" id="IPR029069">
    <property type="entry name" value="HotDog_dom_sf"/>
</dbReference>
<dbReference type="Proteomes" id="UP000215896">
    <property type="component" value="Unassembled WGS sequence"/>
</dbReference>
<dbReference type="Gene3D" id="3.10.129.10">
    <property type="entry name" value="Hotdog Thioesterase"/>
    <property type="match status" value="1"/>
</dbReference>
<organism evidence="2 3">
    <name type="scientific">Enemella evansiae</name>
    <dbReference type="NCBI Taxonomy" id="2016499"/>
    <lineage>
        <taxon>Bacteria</taxon>
        <taxon>Bacillati</taxon>
        <taxon>Actinomycetota</taxon>
        <taxon>Actinomycetes</taxon>
        <taxon>Propionibacteriales</taxon>
        <taxon>Propionibacteriaceae</taxon>
        <taxon>Enemella</taxon>
    </lineage>
</organism>
<evidence type="ECO:0000313" key="3">
    <source>
        <dbReference type="Proteomes" id="UP000215896"/>
    </source>
</evidence>
<accession>A0A255GEJ5</accession>
<proteinExistence type="predicted"/>
<dbReference type="InterPro" id="IPR006683">
    <property type="entry name" value="Thioestr_dom"/>
</dbReference>
<dbReference type="RefSeq" id="WP_094405131.1">
    <property type="nucleotide sequence ID" value="NZ_NMVO01000012.1"/>
</dbReference>
<dbReference type="CDD" id="cd03443">
    <property type="entry name" value="PaaI_thioesterase"/>
    <property type="match status" value="1"/>
</dbReference>
<sequence length="161" mass="16970">MSTVAIQDHYPADAAACYGCGRNNPAGLQLKTRWADDGSGETETEFTPRPEHTAMPGYVYGGLVASVLDCSGTGSASLAATREQGIELVGETGSEAVRFVTGTLEVRYQRPTPLGPPLVVRGRVAEIKGRKVTVELTMTAEGETVATGRVIALEVPDSMRS</sequence>
<feature type="domain" description="Thioesterase" evidence="1">
    <location>
        <begin position="57"/>
        <end position="145"/>
    </location>
</feature>
<keyword evidence="3" id="KW-1185">Reference proteome</keyword>